<name>A0A1H0GR94_9HYPH</name>
<proteinExistence type="predicted"/>
<dbReference type="PANTHER" id="PTHR35936">
    <property type="entry name" value="MEMBRANE-BOUND LYTIC MUREIN TRANSGLYCOSYLASE F"/>
    <property type="match status" value="1"/>
</dbReference>
<dbReference type="STRING" id="1166073.SAMN05192530_103271"/>
<accession>A0A1H0GR94</accession>
<dbReference type="RefSeq" id="WP_090672155.1">
    <property type="nucleotide sequence ID" value="NZ_FNIT01000003.1"/>
</dbReference>
<feature type="chain" id="PRO_5011650036" evidence="2">
    <location>
        <begin position="19"/>
        <end position="275"/>
    </location>
</feature>
<protein>
    <submittedName>
        <fullName evidence="4">Amino acid ABC transporter substrate-binding protein, PAAT family</fullName>
    </submittedName>
</protein>
<reference evidence="4 5" key="1">
    <citation type="submission" date="2016-10" db="EMBL/GenBank/DDBJ databases">
        <authorList>
            <person name="de Groot N.N."/>
        </authorList>
    </citation>
    <scope>NUCLEOTIDE SEQUENCE [LARGE SCALE GENOMIC DNA]</scope>
    <source>
        <strain evidence="5">L7-484,KACC 16230,DSM 25025</strain>
    </source>
</reference>
<dbReference type="InterPro" id="IPR001638">
    <property type="entry name" value="Solute-binding_3/MltF_N"/>
</dbReference>
<evidence type="ECO:0000313" key="5">
    <source>
        <dbReference type="Proteomes" id="UP000198793"/>
    </source>
</evidence>
<evidence type="ECO:0000259" key="3">
    <source>
        <dbReference type="SMART" id="SM00062"/>
    </source>
</evidence>
<feature type="signal peptide" evidence="2">
    <location>
        <begin position="1"/>
        <end position="18"/>
    </location>
</feature>
<evidence type="ECO:0000256" key="1">
    <source>
        <dbReference type="ARBA" id="ARBA00022729"/>
    </source>
</evidence>
<evidence type="ECO:0000256" key="2">
    <source>
        <dbReference type="SAM" id="SignalP"/>
    </source>
</evidence>
<gene>
    <name evidence="4" type="ORF">SAMN05192530_103271</name>
</gene>
<keyword evidence="1 2" id="KW-0732">Signal</keyword>
<dbReference type="SMART" id="SM00062">
    <property type="entry name" value="PBPb"/>
    <property type="match status" value="1"/>
</dbReference>
<sequence>MHVLVVLLSFGSPMLAWAQSVELPNFRDQTERAAEPQLTGRERIRFLTSTDYPPFNFLDQAGRLTGFNVDLVRSICDELRISPLCQIEARPFDQLPKALADGEGDAIAAGIAISADSRSRFAFTRPFLQYPARFVVRRGSSLSTQLDTGLREIKLGAVAGSAHEAMLRAFFPNSVLVDFDTRDNALAALQSGAIEGFFGDGVGLSFWLASEAAADCCMFAGGAYLSDRFLGEGLAIAVRRDDEELADAFDYAINRIVANGRMAEIMLRYFPVSAF</sequence>
<dbReference type="OrthoDB" id="9796586at2"/>
<dbReference type="Pfam" id="PF00497">
    <property type="entry name" value="SBP_bac_3"/>
    <property type="match status" value="1"/>
</dbReference>
<keyword evidence="5" id="KW-1185">Reference proteome</keyword>
<dbReference type="SUPFAM" id="SSF53850">
    <property type="entry name" value="Periplasmic binding protein-like II"/>
    <property type="match status" value="1"/>
</dbReference>
<organism evidence="4 5">
    <name type="scientific">Aureimonas jatrophae</name>
    <dbReference type="NCBI Taxonomy" id="1166073"/>
    <lineage>
        <taxon>Bacteria</taxon>
        <taxon>Pseudomonadati</taxon>
        <taxon>Pseudomonadota</taxon>
        <taxon>Alphaproteobacteria</taxon>
        <taxon>Hyphomicrobiales</taxon>
        <taxon>Aurantimonadaceae</taxon>
        <taxon>Aureimonas</taxon>
    </lineage>
</organism>
<evidence type="ECO:0000313" key="4">
    <source>
        <dbReference type="EMBL" id="SDO09370.1"/>
    </source>
</evidence>
<dbReference type="AlphaFoldDB" id="A0A1H0GR94"/>
<feature type="domain" description="Solute-binding protein family 3/N-terminal" evidence="3">
    <location>
        <begin position="43"/>
        <end position="273"/>
    </location>
</feature>
<dbReference type="EMBL" id="FNIT01000003">
    <property type="protein sequence ID" value="SDO09370.1"/>
    <property type="molecule type" value="Genomic_DNA"/>
</dbReference>
<dbReference type="Gene3D" id="3.40.190.10">
    <property type="entry name" value="Periplasmic binding protein-like II"/>
    <property type="match status" value="2"/>
</dbReference>
<dbReference type="PANTHER" id="PTHR35936:SF35">
    <property type="entry name" value="L-CYSTINE-BINDING PROTEIN TCYJ"/>
    <property type="match status" value="1"/>
</dbReference>
<dbReference type="Proteomes" id="UP000198793">
    <property type="component" value="Unassembled WGS sequence"/>
</dbReference>